<feature type="transmembrane region" description="Helical" evidence="9">
    <location>
        <begin position="144"/>
        <end position="162"/>
    </location>
</feature>
<dbReference type="EMBL" id="KB456263">
    <property type="protein sequence ID" value="EMF13720.1"/>
    <property type="molecule type" value="Genomic_DNA"/>
</dbReference>
<feature type="transmembrane region" description="Helical" evidence="9">
    <location>
        <begin position="488"/>
        <end position="508"/>
    </location>
</feature>
<organism evidence="10 11">
    <name type="scientific">Sphaerulina musiva (strain SO2202)</name>
    <name type="common">Poplar stem canker fungus</name>
    <name type="synonym">Septoria musiva</name>
    <dbReference type="NCBI Taxonomy" id="692275"/>
    <lineage>
        <taxon>Eukaryota</taxon>
        <taxon>Fungi</taxon>
        <taxon>Dikarya</taxon>
        <taxon>Ascomycota</taxon>
        <taxon>Pezizomycotina</taxon>
        <taxon>Dothideomycetes</taxon>
        <taxon>Dothideomycetidae</taxon>
        <taxon>Mycosphaerellales</taxon>
        <taxon>Mycosphaerellaceae</taxon>
        <taxon>Sphaerulina</taxon>
    </lineage>
</organism>
<reference evidence="10 11" key="1">
    <citation type="journal article" date="2012" name="PLoS Pathog.">
        <title>Diverse lifestyles and strategies of plant pathogenesis encoded in the genomes of eighteen Dothideomycetes fungi.</title>
        <authorList>
            <person name="Ohm R.A."/>
            <person name="Feau N."/>
            <person name="Henrissat B."/>
            <person name="Schoch C.L."/>
            <person name="Horwitz B.A."/>
            <person name="Barry K.W."/>
            <person name="Condon B.J."/>
            <person name="Copeland A.C."/>
            <person name="Dhillon B."/>
            <person name="Glaser F."/>
            <person name="Hesse C.N."/>
            <person name="Kosti I."/>
            <person name="LaButti K."/>
            <person name="Lindquist E.A."/>
            <person name="Lucas S."/>
            <person name="Salamov A.A."/>
            <person name="Bradshaw R.E."/>
            <person name="Ciuffetti L."/>
            <person name="Hamelin R.C."/>
            <person name="Kema G.H.J."/>
            <person name="Lawrence C."/>
            <person name="Scott J.A."/>
            <person name="Spatafora J.W."/>
            <person name="Turgeon B.G."/>
            <person name="de Wit P.J.G.M."/>
            <person name="Zhong S."/>
            <person name="Goodwin S.B."/>
            <person name="Grigoriev I.V."/>
        </authorList>
    </citation>
    <scope>NUCLEOTIDE SEQUENCE [LARGE SCALE GENOMIC DNA]</scope>
    <source>
        <strain evidence="10 11">SO2202</strain>
    </source>
</reference>
<feature type="transmembrane region" description="Helical" evidence="9">
    <location>
        <begin position="182"/>
        <end position="202"/>
    </location>
</feature>
<keyword evidence="7 9" id="KW-1133">Transmembrane helix</keyword>
<feature type="transmembrane region" description="Helical" evidence="9">
    <location>
        <begin position="717"/>
        <end position="740"/>
    </location>
</feature>
<dbReference type="RefSeq" id="XP_016761841.1">
    <property type="nucleotide sequence ID" value="XM_016909696.1"/>
</dbReference>
<keyword evidence="5" id="KW-0571">Peptide transport</keyword>
<dbReference type="InterPro" id="IPR004648">
    <property type="entry name" value="Oligpept_transpt"/>
</dbReference>
<feature type="transmembrane region" description="Helical" evidence="9">
    <location>
        <begin position="250"/>
        <end position="280"/>
    </location>
</feature>
<evidence type="ECO:0000256" key="3">
    <source>
        <dbReference type="ARBA" id="ARBA00022448"/>
    </source>
</evidence>
<comment type="similarity">
    <text evidence="2">Belongs to the oligopeptide OPT transporter family.</text>
</comment>
<evidence type="ECO:0000256" key="2">
    <source>
        <dbReference type="ARBA" id="ARBA00008807"/>
    </source>
</evidence>
<dbReference type="PANTHER" id="PTHR22601">
    <property type="entry name" value="ISP4 LIKE PROTEIN"/>
    <property type="match status" value="1"/>
</dbReference>
<dbReference type="GO" id="GO:0015031">
    <property type="term" value="P:protein transport"/>
    <property type="evidence" value="ECO:0007669"/>
    <property type="project" value="UniProtKB-KW"/>
</dbReference>
<sequence>MHEADPNFSGDMMNQMKDFLADPPTSDMPDKNDMLRCMKLEVLLATENSPYIEVRANVDPTDDPSLPCSTIRSWFIGISFCCIGVFIDTLFAYRYPGISVGSSVAQLLAYPIGCFFARVLPKWSFTIFGCNFELNPGPFNQKEHMMISIMANVAFSAPYTFYIIPVQAMPQYFNMPWAYDRGYQICISIAVNFFGLGMAGLLRRFLVFPSVAIWPQALPTIALIKAFHTQVDEPVPGPFKRMYRWSMERIFLISTLFMTLYFVLPGYVFGAMSIFSWMTWISPNNIALNAVTGIQTGLGLNPWPTFDWNLFGGAGLYLPTFAIVNQCVGIVIAALMILGIWYSNAWETGYLPINTQGTFDNTGSRYKVTKVLDGMGRLDEGLFQKYSQPWFSAGFIVYNIWCFASYSASFSFVYLFHRQTIVRGFKGIYREVFRKGKDDGHAEVGEDIHTRLMRAYKDAPDWWYLILLILPIFFGVAAIEGWPTGAPVSALFYGLIMPAILIIPIGIIQAVTGNALAINVLAALVGGYINAGNVNGLMYFKCWAYLSSYQALYFCLDLKTAHYMKMSQRVVFWAQIVATFIFAMVSALEYNLIMGIRDVCTDDAPFRMTCPSQKSFFTVTIFWGVLSPKKLFGPGQRYNMMLLGFPLGFLLVFGYWVLKKMYPRSNLVRQMHPVMLCMGPVSYGAPYNLAFNIGNLYVNLISFQYIRKRYLAFWSKWNYVLSAGLSCGIAISGVLIFFALNLPKGGTLALDWWGNNVVNMGCEGEGGCPRLSLPESGTFGPSSWT</sequence>
<proteinExistence type="inferred from homology"/>
<dbReference type="InterPro" id="IPR004813">
    <property type="entry name" value="OPT"/>
</dbReference>
<feature type="transmembrane region" description="Helical" evidence="9">
    <location>
        <begin position="515"/>
        <end position="531"/>
    </location>
</feature>
<feature type="transmembrane region" description="Helical" evidence="9">
    <location>
        <begin position="570"/>
        <end position="588"/>
    </location>
</feature>
<name>M3D6B5_SPHMS</name>
<dbReference type="Proteomes" id="UP000016931">
    <property type="component" value="Unassembled WGS sequence"/>
</dbReference>
<feature type="transmembrane region" description="Helical" evidence="9">
    <location>
        <begin position="316"/>
        <end position="342"/>
    </location>
</feature>
<evidence type="ECO:0000313" key="11">
    <source>
        <dbReference type="Proteomes" id="UP000016931"/>
    </source>
</evidence>
<dbReference type="Pfam" id="PF03169">
    <property type="entry name" value="OPT"/>
    <property type="match status" value="1"/>
</dbReference>
<evidence type="ECO:0000256" key="5">
    <source>
        <dbReference type="ARBA" id="ARBA00022856"/>
    </source>
</evidence>
<evidence type="ECO:0000256" key="8">
    <source>
        <dbReference type="ARBA" id="ARBA00023136"/>
    </source>
</evidence>
<evidence type="ECO:0000313" key="10">
    <source>
        <dbReference type="EMBL" id="EMF13720.1"/>
    </source>
</evidence>
<keyword evidence="6" id="KW-0653">Protein transport</keyword>
<dbReference type="GeneID" id="27906833"/>
<keyword evidence="4 9" id="KW-0812">Transmembrane</keyword>
<protein>
    <submittedName>
        <fullName evidence="10">OPT superfamily oligopeptide transporter</fullName>
    </submittedName>
</protein>
<evidence type="ECO:0000256" key="6">
    <source>
        <dbReference type="ARBA" id="ARBA00022927"/>
    </source>
</evidence>
<dbReference type="NCBIfam" id="TIGR00728">
    <property type="entry name" value="OPT_sfam"/>
    <property type="match status" value="1"/>
</dbReference>
<evidence type="ECO:0000256" key="1">
    <source>
        <dbReference type="ARBA" id="ARBA00004141"/>
    </source>
</evidence>
<dbReference type="OMA" id="WFPNYIW"/>
<feature type="transmembrane region" description="Helical" evidence="9">
    <location>
        <begin position="395"/>
        <end position="416"/>
    </location>
</feature>
<feature type="transmembrane region" description="Helical" evidence="9">
    <location>
        <begin position="74"/>
        <end position="95"/>
    </location>
</feature>
<dbReference type="OrthoDB" id="9986677at2759"/>
<keyword evidence="3" id="KW-0813">Transport</keyword>
<keyword evidence="8 9" id="KW-0472">Membrane</keyword>
<dbReference type="GO" id="GO:0035673">
    <property type="term" value="F:oligopeptide transmembrane transporter activity"/>
    <property type="evidence" value="ECO:0007669"/>
    <property type="project" value="InterPro"/>
</dbReference>
<dbReference type="eggNOG" id="KOG2262">
    <property type="taxonomic scope" value="Eukaryota"/>
</dbReference>
<feature type="transmembrane region" description="Helical" evidence="9">
    <location>
        <begin position="107"/>
        <end position="132"/>
    </location>
</feature>
<feature type="transmembrane region" description="Helical" evidence="9">
    <location>
        <begin position="462"/>
        <end position="482"/>
    </location>
</feature>
<keyword evidence="11" id="KW-1185">Reference proteome</keyword>
<dbReference type="GO" id="GO:0016020">
    <property type="term" value="C:membrane"/>
    <property type="evidence" value="ECO:0007669"/>
    <property type="project" value="UniProtKB-SubCell"/>
</dbReference>
<accession>M3D6B5</accession>
<dbReference type="AlphaFoldDB" id="M3D6B5"/>
<comment type="subcellular location">
    <subcellularLocation>
        <location evidence="1">Membrane</location>
        <topology evidence="1">Multi-pass membrane protein</topology>
    </subcellularLocation>
</comment>
<evidence type="ECO:0000256" key="4">
    <source>
        <dbReference type="ARBA" id="ARBA00022692"/>
    </source>
</evidence>
<dbReference type="NCBIfam" id="TIGR00727">
    <property type="entry name" value="ISP4_OPT"/>
    <property type="match status" value="1"/>
</dbReference>
<evidence type="ECO:0000256" key="7">
    <source>
        <dbReference type="ARBA" id="ARBA00022989"/>
    </source>
</evidence>
<gene>
    <name evidence="10" type="ORF">SEPMUDRAFT_64921</name>
</gene>
<evidence type="ECO:0000256" key="9">
    <source>
        <dbReference type="SAM" id="Phobius"/>
    </source>
</evidence>
<feature type="transmembrane region" description="Helical" evidence="9">
    <location>
        <begin position="638"/>
        <end position="658"/>
    </location>
</feature>
<dbReference type="HOGENOM" id="CLU_004965_1_0_1"/>